<sequence length="3021" mass="338961">MSSTVQNFLKKRLGQELQLQVEETIAKHAGDLVAALDEIIKDARTPEASQPDLHIVKFLYNFTKNDSTVCAWILAHFPDNVVLVNGYDEPVSAAEQLALIVFRGEGPDSKSADGEICHPKPQTTKGILDDLRARLFRAEPLTSMAALLKARQFAVPDTVADIGIITISVMARHNVDTGSSKLASIVQDHCVEAKLPFVEFADAQKVVKTVQVLVHLVRNADSVPLLYNQGFQTVRHISLMNKVEFRKQMLGAGMDPDDALRIHDYAERIDCRNEHQWLSLMQHRRTDFIPIVPRKVGDRGTKDKGEKASQRNLTDMFRLEDTACETCCSATSLTAYFADLMLLLRDVSLPRTDQKEKQQQLIEGKANDDTMPKMPAKGKSLLEILCLRRPDLKVLELSCSNAQTLVPYVDLINEVLQSYIRYKADPPLSSTSKDLMSVRVYNSPADEEQLGDGHQEEAYRPGNTDTEIYTSIIAAQMHPFTHFPYSLPRDTIAQSFATVGMRVADLLEAFSSPEILLGRLLQATPSSTTIGSKTPAGLEPFDPKLLHGAAEVLRRQHAAESLGLQQSDFVAITGETFFPSWFADLLAEFPNSMAVETGCRWSVATLWGYGSVESMVDNVTGEGLSFIKEQLMVRSGIEFQDVLDLVGSQFFCQDLVITNSTGSNQFKNSIQNLRLLSNASHPPFLALTEDLCFKLQSFMRLQSKLKLSIKELDTIIFSLRTREMQTVNGRLDNKDFFSISPFVINGIADIIELSKLSHLEISSLMPIWGVMDSFGKKSFFHRSFLTGTLAQKDPIFTNPAAAQFTDEQQASEKPPEYLTVKGETTFIKDHERGIGASLYWPVEYLQDLLIVTGLQKAKLSLDTLSTLYRHVMLCRILDVLPKDCIKFFKVLRQGEDGDVFQSPAKTIATVKKWKTLFERGWTVESLAITLDKPGEYHTAEAPDDTALKTTLAIYNGAKDLRKSLAFLFSGKIANEKTIVDCASHLFDGEAAKLVVEFIQVIHELQQDSVIVELILTGVLSSQDRVKLLAIESSDQTKEKLKMMIRKSLMPLRVIRARFEKFQESKRKLETSVVNEEWQALLELLGEATPKQSDEEYCSTDEEETESETESRPSSSSEIVADTEDPLVRLEMQVRARRQAFVDISAPAIIEERLTNLVLNSVQDHITSELDQSLLMLLLTEVLQTQGPDTTQSAMMVLQQMGDISAGSETDTNDLDVYFLPNRTDIFRFHFDASDEASSTETYVDGDGDAPKSGGDLQLCINGISIPYNEKDTSWAAIRMSSGQPYRLQASFSVSKLRWSSSKSLPAKFKDEDLLSATKVDRAAAISTLVTRAARVCISYQLTAEEVAYFDKGSKNSTTLLGVNNVGLQASSRLLQVNFSDLMFGDLVELQQYYKLRECVGAARVASGRQATENPGPGLIKLFLGLSGKKPADALQLANGISELTGWSRGRLEAAIQSLYTGKDEASLAKIYSRFDSLYALQAVMEFDQRLARVLGGTSPLAMSTLFEICQPHRTLSCDAAVQDLAISESLQSRLTPGQRAVVDEKLAENQRRVLVAYLLQKPYITKEHSIFDADGLFEHFLIDVQMGPQLRTSRIKQSISVVQLFIQRCLLGLEKGIPKGILPREKWDWMQQYALWEAHRKMFLYPESWIEPSLRDDKSQIFDQFESSLMQKDLSIDTFMHAIQTYIYSLKEISNLEVVAYLYEKQTKSRQVVHFFGRTRSSPHSFYYRTVTTRLPDADEIFWRPWSKIDMHIPCTETDLNGNRLEESGVYLLPVIIGRRLYLFMPQITPKPQANTTAPFKTDNSQGDFASLAKERVEDSKPLKTWEITMAWTEYTRNGWTPKRVSPGSLSVTKSPPEVSEFRFDPIVDDGTKLTILVSYAHDVTVVTAGAFAFSDDQIAVTKTPIQSPWKRPFNNLFQRVPKLEKDSTILSLETALSIYTEGDMKSSPLLWIPKDLEKDQGSLRWTLSLACSKANDGDGQEAAKESSRWVGLVVSQSDRSGSRVNYFNLPQNTLLGVKWDEANLSSNMSLINLDHTFSGQLVQAAADRVEPLRHVYDILAAQDPLKQKETFGRGSYVWFHELGQPSSLYTWEIGIHAVFLAVDRFFATQQFEEALQLARLVFDPTIDSDVITNKAEAQGGSQSSSCWRFPPFMEMANDIAQHGNKTVDLKKLTEEMELAILERRSHGGLVHATARGRPQAYMKWIVMKYAEILIAAGDVHFRRGTLESLPLATQRYIEAAHVLGPEPPKVPQLGNRKTNPKTFQQLIDDEEDFDKKLNKQTGMSKADSSLELVLPFSAELEDGTKGDLSQVETDFRKEKIVCFLRTPYFCVPLNPKFRQMRSLVHERLFNIRNSRDIQGRLVSYALREPPIDPGALISLSKQGVNTSDALAMVMGDSNSPLPRQRLEVLLSRALELCNELRSFGDRFVAAVEKKEAETFSIMRAQHTTAIQNMMLQMKQNHLEEAQQTIDSLMLDRENQQAQLSFFLQLIGESTSRIPSHQEPWRDIEQTIEEPTHDDLKMTSYEKMEMDMATAASLLNIVATGIDGLVAPFCMIPQMQTHAAPFGVGVTASVGGSNISSMMQAGSAAIKMTAMLASDEGSRASRKAQLTRQLQERRLQANIRGREIKSIDKQIEIQKIRTAAALKDIELQKSEIQESIQTELWYRKKYTNEQLYGWMEKSLRTLYFQAYTLAMGAALRVESALSFQHGREVSFLKPGGYWDASHDGLHAADYLQLDLRRLEAMHMEERTSDFEITKTFSLRQVDPQALLRLRVTGSTTISLREALYDMDFPGHYMRRIRSISVSIPAVVSPYSGLNATLTLLEHKYRVSSSASTAAEYDPSTPENEESFRTDRIPTTSIAVSSGVQDAGVFELDFKGPRYMPFEGAGAISKWHLQLPTEIKRFDYETIGDVLLHVQYTALDGGPCLRAAANQSVRNTTKATQAEGRESGFLAMWDLKNDFPNEWHDFSSRLKEDGSNGQTATRISLKLGDLKDRLPFFARNQSDLETGNGTANPWGTVY</sequence>
<dbReference type="Pfam" id="PF18413">
    <property type="entry name" value="Neuraminidase"/>
    <property type="match status" value="1"/>
</dbReference>
<feature type="domain" description="ABC toxin N-terminal" evidence="5">
    <location>
        <begin position="1545"/>
        <end position="1666"/>
    </location>
</feature>
<dbReference type="OrthoDB" id="4940706at2759"/>
<dbReference type="InterPro" id="IPR040840">
    <property type="entry name" value="TcA_TcB_BD"/>
</dbReference>
<dbReference type="Pfam" id="PF18276">
    <property type="entry name" value="TcA_TcB_BD"/>
    <property type="match status" value="1"/>
</dbReference>
<protein>
    <submittedName>
        <fullName evidence="6">Uncharacterized protein</fullName>
    </submittedName>
</protein>
<comment type="caution">
    <text evidence="6">The sequence shown here is derived from an EMBL/GenBank/DDBJ whole genome shotgun (WGS) entry which is preliminary data.</text>
</comment>
<evidence type="ECO:0000313" key="7">
    <source>
        <dbReference type="Proteomes" id="UP001152049"/>
    </source>
</evidence>
<evidence type="ECO:0000259" key="5">
    <source>
        <dbReference type="Pfam" id="PF20220"/>
    </source>
</evidence>
<evidence type="ECO:0000313" key="6">
    <source>
        <dbReference type="EMBL" id="KAJ4246355.1"/>
    </source>
</evidence>
<feature type="domain" description="Tc toxin complex TcA C-terminal TcB-binding" evidence="3">
    <location>
        <begin position="2633"/>
        <end position="2921"/>
    </location>
</feature>
<reference evidence="6" key="1">
    <citation type="submission" date="2022-09" db="EMBL/GenBank/DDBJ databases">
        <title>Fusarium specimens isolated from Avocado Roots.</title>
        <authorList>
            <person name="Stajich J."/>
            <person name="Roper C."/>
            <person name="Heimlech-Rivalta G."/>
        </authorList>
    </citation>
    <scope>NUCLEOTIDE SEQUENCE</scope>
    <source>
        <strain evidence="6">CF00136</strain>
    </source>
</reference>
<dbReference type="Proteomes" id="UP001152049">
    <property type="component" value="Unassembled WGS sequence"/>
</dbReference>
<evidence type="ECO:0000259" key="4">
    <source>
        <dbReference type="Pfam" id="PF18413"/>
    </source>
</evidence>
<feature type="region of interest" description="Disordered" evidence="2">
    <location>
        <begin position="2835"/>
        <end position="2855"/>
    </location>
</feature>
<accession>A0A9W8VAA6</accession>
<feature type="coiled-coil region" evidence="1">
    <location>
        <begin position="2456"/>
        <end position="2483"/>
    </location>
</feature>
<gene>
    <name evidence="6" type="ORF">NW762_013706</name>
</gene>
<feature type="compositionally biased region" description="Acidic residues" evidence="2">
    <location>
        <begin position="1094"/>
        <end position="1107"/>
    </location>
</feature>
<dbReference type="InterPro" id="IPR046839">
    <property type="entry name" value="ABC_toxin_N"/>
</dbReference>
<feature type="domain" description="Neuraminidase-like" evidence="4">
    <location>
        <begin position="1696"/>
        <end position="1856"/>
    </location>
</feature>
<evidence type="ECO:0000256" key="2">
    <source>
        <dbReference type="SAM" id="MobiDB-lite"/>
    </source>
</evidence>
<dbReference type="EMBL" id="JAOQAZ010000043">
    <property type="protein sequence ID" value="KAJ4246355.1"/>
    <property type="molecule type" value="Genomic_DNA"/>
</dbReference>
<dbReference type="Pfam" id="PF20220">
    <property type="entry name" value="ABC_toxin_N"/>
    <property type="match status" value="1"/>
</dbReference>
<proteinExistence type="predicted"/>
<keyword evidence="1" id="KW-0175">Coiled coil</keyword>
<evidence type="ECO:0000256" key="1">
    <source>
        <dbReference type="SAM" id="Coils"/>
    </source>
</evidence>
<dbReference type="InterPro" id="IPR041079">
    <property type="entry name" value="Neuraminidase-like"/>
</dbReference>
<name>A0A9W8VAA6_9HYPO</name>
<organism evidence="6 7">
    <name type="scientific">Fusarium torreyae</name>
    <dbReference type="NCBI Taxonomy" id="1237075"/>
    <lineage>
        <taxon>Eukaryota</taxon>
        <taxon>Fungi</taxon>
        <taxon>Dikarya</taxon>
        <taxon>Ascomycota</taxon>
        <taxon>Pezizomycotina</taxon>
        <taxon>Sordariomycetes</taxon>
        <taxon>Hypocreomycetidae</taxon>
        <taxon>Hypocreales</taxon>
        <taxon>Nectriaceae</taxon>
        <taxon>Fusarium</taxon>
    </lineage>
</organism>
<keyword evidence="7" id="KW-1185">Reference proteome</keyword>
<feature type="region of interest" description="Disordered" evidence="2">
    <location>
        <begin position="1090"/>
        <end position="1122"/>
    </location>
</feature>
<evidence type="ECO:0000259" key="3">
    <source>
        <dbReference type="Pfam" id="PF18276"/>
    </source>
</evidence>